<keyword evidence="6" id="KW-0175">Coiled coil</keyword>
<organism evidence="8">
    <name type="scientific">candidate division WOR-3 bacterium</name>
    <dbReference type="NCBI Taxonomy" id="2052148"/>
    <lineage>
        <taxon>Bacteria</taxon>
        <taxon>Bacteria division WOR-3</taxon>
    </lineage>
</organism>
<dbReference type="InterPro" id="IPR050239">
    <property type="entry name" value="Sigma-70_RNA_pol_init_factors"/>
</dbReference>
<dbReference type="InterPro" id="IPR014284">
    <property type="entry name" value="RNA_pol_sigma-70_dom"/>
</dbReference>
<dbReference type="GO" id="GO:0006352">
    <property type="term" value="P:DNA-templated transcription initiation"/>
    <property type="evidence" value="ECO:0007669"/>
    <property type="project" value="InterPro"/>
</dbReference>
<comment type="similarity">
    <text evidence="1">Belongs to the sigma-70 factor family.</text>
</comment>
<dbReference type="GO" id="GO:0003677">
    <property type="term" value="F:DNA binding"/>
    <property type="evidence" value="ECO:0007669"/>
    <property type="project" value="UniProtKB-KW"/>
</dbReference>
<dbReference type="InterPro" id="IPR000943">
    <property type="entry name" value="RNA_pol_sigma70"/>
</dbReference>
<dbReference type="InterPro" id="IPR009042">
    <property type="entry name" value="RNA_pol_sigma70_r1_2"/>
</dbReference>
<dbReference type="InterPro" id="IPR007627">
    <property type="entry name" value="RNA_pol_sigma70_r2"/>
</dbReference>
<comment type="caution">
    <text evidence="8">The sequence shown here is derived from an EMBL/GenBank/DDBJ whole genome shotgun (WGS) entry which is preliminary data.</text>
</comment>
<evidence type="ECO:0000256" key="4">
    <source>
        <dbReference type="ARBA" id="ARBA00023125"/>
    </source>
</evidence>
<dbReference type="InterPro" id="IPR013325">
    <property type="entry name" value="RNA_pol_sigma_r2"/>
</dbReference>
<evidence type="ECO:0000259" key="7">
    <source>
        <dbReference type="PROSITE" id="PS00716"/>
    </source>
</evidence>
<dbReference type="InterPro" id="IPR036388">
    <property type="entry name" value="WH-like_DNA-bd_sf"/>
</dbReference>
<evidence type="ECO:0000313" key="8">
    <source>
        <dbReference type="EMBL" id="HGW91973.1"/>
    </source>
</evidence>
<dbReference type="AlphaFoldDB" id="A0A7C4U7F0"/>
<dbReference type="PANTHER" id="PTHR30603:SF60">
    <property type="entry name" value="RNA POLYMERASE SIGMA FACTOR RPOD"/>
    <property type="match status" value="1"/>
</dbReference>
<dbReference type="GO" id="GO:0016987">
    <property type="term" value="F:sigma factor activity"/>
    <property type="evidence" value="ECO:0007669"/>
    <property type="project" value="UniProtKB-KW"/>
</dbReference>
<dbReference type="SUPFAM" id="SSF88659">
    <property type="entry name" value="Sigma3 and sigma4 domains of RNA polymerase sigma factors"/>
    <property type="match status" value="2"/>
</dbReference>
<dbReference type="NCBIfam" id="TIGR02937">
    <property type="entry name" value="sigma70-ECF"/>
    <property type="match status" value="1"/>
</dbReference>
<dbReference type="Gene3D" id="1.10.10.10">
    <property type="entry name" value="Winged helix-like DNA-binding domain superfamily/Winged helix DNA-binding domain"/>
    <property type="match status" value="2"/>
</dbReference>
<proteinExistence type="inferred from homology"/>
<dbReference type="PRINTS" id="PR00046">
    <property type="entry name" value="SIGMA70FCT"/>
</dbReference>
<protein>
    <submittedName>
        <fullName evidence="8">Sigma-70 family RNA polymerase sigma factor</fullName>
    </submittedName>
</protein>
<evidence type="ECO:0000256" key="3">
    <source>
        <dbReference type="ARBA" id="ARBA00023082"/>
    </source>
</evidence>
<dbReference type="InterPro" id="IPR007630">
    <property type="entry name" value="RNA_pol_sigma70_r4"/>
</dbReference>
<evidence type="ECO:0000256" key="5">
    <source>
        <dbReference type="ARBA" id="ARBA00023163"/>
    </source>
</evidence>
<keyword evidence="4" id="KW-0238">DNA-binding</keyword>
<dbReference type="InterPro" id="IPR007624">
    <property type="entry name" value="RNA_pol_sigma70_r3"/>
</dbReference>
<reference evidence="8" key="1">
    <citation type="journal article" date="2020" name="mSystems">
        <title>Genome- and Community-Level Interaction Insights into Carbon Utilization and Element Cycling Functions of Hydrothermarchaeota in Hydrothermal Sediment.</title>
        <authorList>
            <person name="Zhou Z."/>
            <person name="Liu Y."/>
            <person name="Xu W."/>
            <person name="Pan J."/>
            <person name="Luo Z.H."/>
            <person name="Li M."/>
        </authorList>
    </citation>
    <scope>NUCLEOTIDE SEQUENCE [LARGE SCALE GENOMIC DNA]</scope>
    <source>
        <strain evidence="8">SpSt-780</strain>
    </source>
</reference>
<dbReference type="InterPro" id="IPR013324">
    <property type="entry name" value="RNA_pol_sigma_r3/r4-like"/>
</dbReference>
<dbReference type="PANTHER" id="PTHR30603">
    <property type="entry name" value="RNA POLYMERASE SIGMA FACTOR RPO"/>
    <property type="match status" value="1"/>
</dbReference>
<accession>A0A7C4U7F0</accession>
<dbReference type="FunFam" id="1.10.601.10:FF:000001">
    <property type="entry name" value="RNA polymerase sigma factor SigA"/>
    <property type="match status" value="1"/>
</dbReference>
<evidence type="ECO:0000256" key="2">
    <source>
        <dbReference type="ARBA" id="ARBA00023015"/>
    </source>
</evidence>
<keyword evidence="3" id="KW-0731">Sigma factor</keyword>
<dbReference type="SUPFAM" id="SSF88946">
    <property type="entry name" value="Sigma2 domain of RNA polymerase sigma factors"/>
    <property type="match status" value="1"/>
</dbReference>
<keyword evidence="5" id="KW-0804">Transcription</keyword>
<dbReference type="EMBL" id="DTHG01000068">
    <property type="protein sequence ID" value="HGW91973.1"/>
    <property type="molecule type" value="Genomic_DNA"/>
</dbReference>
<evidence type="ECO:0000256" key="1">
    <source>
        <dbReference type="ARBA" id="ARBA00007788"/>
    </source>
</evidence>
<sequence>MSLNNFDWEDVIKLANPKGEILFDQLRDFFGGDDDLMEEVIEKLQKGGFQIVTETSSELKKKLDEHSKDVIKETDSVKLYLKEMGKYELLSKEEEYELAKKMDEKRSEICEILFSSITALKKFLSYDDKIKENSIPPEEFIHIDLFMLKEENLEKNRISLLRSFNIIRKWTNELVELKSSGKNTKNKNKKIKEIEKKITNKLISLRIQAPYLKKIIDAEKDVLRQMEEEYNYIRNIERKTGLHSKELLLLMKRKKRKCSLTNEEIVSYGTSLKEHLKRLKKMEKNVCDRFENIRERVKKVTELEKEINEYKQKMVQANVRLVVSIAKKFIGRGLEFSDIIQEGNTGLIKAVDKFDYKKGYKFSTYSTWWIKQAITRAIAEQSRTIKIPIHMIDIIHKVSKSARLILQETGREPTFEEIAERSGIELEKIKGIYYNIHEIISLDTPIDEDGEVNFGDFIEDNKAYTPHKLTSRSLMREKLEKAMQSLSPREKKVIELRFGLIDGIPRTLEDVGLMFNVTRERIRQIEAKALKKLRHPSRAGILKAFLEMTEY</sequence>
<gene>
    <name evidence="8" type="ORF">ENV67_05465</name>
</gene>
<keyword evidence="2" id="KW-0805">Transcription regulation</keyword>
<feature type="coiled-coil region" evidence="6">
    <location>
        <begin position="293"/>
        <end position="320"/>
    </location>
</feature>
<name>A0A7C4U7F0_UNCW3</name>
<dbReference type="CDD" id="cd06171">
    <property type="entry name" value="Sigma70_r4"/>
    <property type="match status" value="1"/>
</dbReference>
<dbReference type="Gene3D" id="1.10.601.10">
    <property type="entry name" value="RNA Polymerase Primary Sigma Factor"/>
    <property type="match status" value="1"/>
</dbReference>
<evidence type="ECO:0000256" key="6">
    <source>
        <dbReference type="SAM" id="Coils"/>
    </source>
</evidence>
<dbReference type="PROSITE" id="PS00716">
    <property type="entry name" value="SIGMA70_2"/>
    <property type="match status" value="1"/>
</dbReference>
<dbReference type="Pfam" id="PF04545">
    <property type="entry name" value="Sigma70_r4"/>
    <property type="match status" value="1"/>
</dbReference>
<dbReference type="Pfam" id="PF04542">
    <property type="entry name" value="Sigma70_r2"/>
    <property type="match status" value="1"/>
</dbReference>
<feature type="domain" description="RNA polymerase sigma-70" evidence="7">
    <location>
        <begin position="507"/>
        <end position="533"/>
    </location>
</feature>
<dbReference type="Pfam" id="PF00140">
    <property type="entry name" value="Sigma70_r1_2"/>
    <property type="match status" value="1"/>
</dbReference>
<dbReference type="Pfam" id="PF04539">
    <property type="entry name" value="Sigma70_r3"/>
    <property type="match status" value="1"/>
</dbReference>